<keyword evidence="6" id="KW-1185">Reference proteome</keyword>
<feature type="transmembrane region" description="Helical" evidence="1">
    <location>
        <begin position="447"/>
        <end position="468"/>
    </location>
</feature>
<evidence type="ECO:0000256" key="1">
    <source>
        <dbReference type="SAM" id="Phobius"/>
    </source>
</evidence>
<dbReference type="AlphaFoldDB" id="A0A7W6CSS2"/>
<feature type="signal peptide" evidence="2">
    <location>
        <begin position="1"/>
        <end position="21"/>
    </location>
</feature>
<dbReference type="InterPro" id="IPR048389">
    <property type="entry name" value="YciQ-like_C"/>
</dbReference>
<feature type="domain" description="DUF2207" evidence="3">
    <location>
        <begin position="25"/>
        <end position="211"/>
    </location>
</feature>
<feature type="domain" description="Predicted membrane protein YciQ-like C-terminal" evidence="4">
    <location>
        <begin position="457"/>
        <end position="563"/>
    </location>
</feature>
<keyword evidence="1" id="KW-1133">Transmembrane helix</keyword>
<keyword evidence="2" id="KW-0732">Signal</keyword>
<evidence type="ECO:0000259" key="3">
    <source>
        <dbReference type="Pfam" id="PF09972"/>
    </source>
</evidence>
<feature type="transmembrane region" description="Helical" evidence="1">
    <location>
        <begin position="412"/>
        <end position="435"/>
    </location>
</feature>
<feature type="domain" description="Predicted membrane protein YciQ-like C-terminal" evidence="4">
    <location>
        <begin position="272"/>
        <end position="447"/>
    </location>
</feature>
<feature type="transmembrane region" description="Helical" evidence="1">
    <location>
        <begin position="480"/>
        <end position="502"/>
    </location>
</feature>
<dbReference type="Proteomes" id="UP000582090">
    <property type="component" value="Unassembled WGS sequence"/>
</dbReference>
<protein>
    <submittedName>
        <fullName evidence="5">Putative membrane protein YgcG</fullName>
    </submittedName>
</protein>
<feature type="chain" id="PRO_5031205405" evidence="2">
    <location>
        <begin position="22"/>
        <end position="651"/>
    </location>
</feature>
<name>A0A7W6CSS2_9HYPH</name>
<reference evidence="5 6" key="1">
    <citation type="submission" date="2020-08" db="EMBL/GenBank/DDBJ databases">
        <title>Genomic Encyclopedia of Type Strains, Phase IV (KMG-IV): sequencing the most valuable type-strain genomes for metagenomic binning, comparative biology and taxonomic classification.</title>
        <authorList>
            <person name="Goeker M."/>
        </authorList>
    </citation>
    <scope>NUCLEOTIDE SEQUENCE [LARGE SCALE GENOMIC DNA]</scope>
    <source>
        <strain evidence="5 6">DSM 26575</strain>
    </source>
</reference>
<dbReference type="EMBL" id="JACIDW010000017">
    <property type="protein sequence ID" value="MBB3966463.1"/>
    <property type="molecule type" value="Genomic_DNA"/>
</dbReference>
<keyword evidence="1" id="KW-0472">Membrane</keyword>
<organism evidence="5 6">
    <name type="scientific">Rhizobium metallidurans</name>
    <dbReference type="NCBI Taxonomy" id="1265931"/>
    <lineage>
        <taxon>Bacteria</taxon>
        <taxon>Pseudomonadati</taxon>
        <taxon>Pseudomonadota</taxon>
        <taxon>Alphaproteobacteria</taxon>
        <taxon>Hyphomicrobiales</taxon>
        <taxon>Rhizobiaceae</taxon>
        <taxon>Rhizobium/Agrobacterium group</taxon>
        <taxon>Rhizobium</taxon>
    </lineage>
</organism>
<dbReference type="Pfam" id="PF20990">
    <property type="entry name" value="DUF2207_C"/>
    <property type="match status" value="2"/>
</dbReference>
<keyword evidence="1" id="KW-0812">Transmembrane</keyword>
<proteinExistence type="predicted"/>
<accession>A0A7W6CSS2</accession>
<dbReference type="Pfam" id="PF09972">
    <property type="entry name" value="DUF2207"/>
    <property type="match status" value="1"/>
</dbReference>
<sequence length="651" mass="68611">MRWLSGLVAAFMLLVAASLAAANERITSYHSEVQVAKNGDLTVTETISIVAEGIRVKRGIFRDFPLTMLDGEGRTVRVGFDLLSVTRDGQPEPYKTESIDGGIRIYAGSSDAIVPEGERTYVLTYKVDRMIRYFPDHDEVYWNVTGTGWQFAIEQASARITMPSGEVTRLAVYTGRFGSRASNATSRIEGNQAIFATNRILGPSEGLTVVAGVPKGVIDPPSARQLRAWWLRDNMAEVIAVAGLLLVLVYYVFFWMRVGRDPARGVVVPRWDPPEGLSPALVNYIDNKGFNGAGWPAFSANALDLAVKGYVTFGDIGSSISVTRTDKPAPKALPAGQAAFLSLVGRAGQSFSISKSNGEKVRDAGQKFRQAIESEHRGKYYHANTLYTVGGIVLSVLFIGAVLAFGEINADLSGFIAVTVFSAVFLGILSARLGLSFRKGAPLRSKIAGVIIGGFFGFTLLSILAGIVTSAVEQLTAADHWPVIVAIGGIVMTNVVFFFLMGAPTSLGSRLMDHIDGLRRYLTVAEKDRMNMAGAPAMSPQHFETLLPYAVALGVEKPWSDAFQTWLATAAAAGAAAVAYSPIWYPTHSGSFGDSIGGFSSSMASTIASTLPAPVTSTSSGFSGGGGGFSSGGGGGGFSGGGGGGGGGGGW</sequence>
<comment type="caution">
    <text evidence="5">The sequence shown here is derived from an EMBL/GenBank/DDBJ whole genome shotgun (WGS) entry which is preliminary data.</text>
</comment>
<evidence type="ECO:0000313" key="5">
    <source>
        <dbReference type="EMBL" id="MBB3966463.1"/>
    </source>
</evidence>
<evidence type="ECO:0000256" key="2">
    <source>
        <dbReference type="SAM" id="SignalP"/>
    </source>
</evidence>
<feature type="transmembrane region" description="Helical" evidence="1">
    <location>
        <begin position="386"/>
        <end position="406"/>
    </location>
</feature>
<feature type="transmembrane region" description="Helical" evidence="1">
    <location>
        <begin position="235"/>
        <end position="254"/>
    </location>
</feature>
<evidence type="ECO:0000313" key="6">
    <source>
        <dbReference type="Proteomes" id="UP000582090"/>
    </source>
</evidence>
<evidence type="ECO:0000259" key="4">
    <source>
        <dbReference type="Pfam" id="PF20990"/>
    </source>
</evidence>
<gene>
    <name evidence="5" type="ORF">GGQ67_004150</name>
</gene>
<dbReference type="RefSeq" id="WP_183901943.1">
    <property type="nucleotide sequence ID" value="NZ_JACIDW010000017.1"/>
</dbReference>
<dbReference type="InterPro" id="IPR018702">
    <property type="entry name" value="DUF2207"/>
</dbReference>